<proteinExistence type="predicted"/>
<dbReference type="RefSeq" id="WP_243511952.1">
    <property type="nucleotide sequence ID" value="NZ_CP094534.1"/>
</dbReference>
<feature type="signal peptide" evidence="1">
    <location>
        <begin position="1"/>
        <end position="25"/>
    </location>
</feature>
<evidence type="ECO:0000313" key="2">
    <source>
        <dbReference type="EMBL" id="UOE32790.1"/>
    </source>
</evidence>
<feature type="chain" id="PRO_5045385648" evidence="1">
    <location>
        <begin position="26"/>
        <end position="252"/>
    </location>
</feature>
<dbReference type="EMBL" id="CP094534">
    <property type="protein sequence ID" value="UOE32790.1"/>
    <property type="molecule type" value="Genomic_DNA"/>
</dbReference>
<organism evidence="2 3">
    <name type="scientific">Hymenobacter monticola</name>
    <dbReference type="NCBI Taxonomy" id="1705399"/>
    <lineage>
        <taxon>Bacteria</taxon>
        <taxon>Pseudomonadati</taxon>
        <taxon>Bacteroidota</taxon>
        <taxon>Cytophagia</taxon>
        <taxon>Cytophagales</taxon>
        <taxon>Hymenobacteraceae</taxon>
        <taxon>Hymenobacter</taxon>
    </lineage>
</organism>
<evidence type="ECO:0000313" key="3">
    <source>
        <dbReference type="Proteomes" id="UP000831390"/>
    </source>
</evidence>
<gene>
    <name evidence="2" type="ORF">MTP16_16840</name>
</gene>
<sequence>MKAKLTRMFMITALLIGLFAGTSHGQAFTIESLDGSKQLIEVMPLNYGASLTIKCANTAIHIENINHLDTVHLLNKNFLLVAYSFRAGSGMHAAKTLVLSVRNQTLYESMHINSTFNEEFMDWSKPTPALIKASAKKTIHEAALNLTGNSIGTYKLAIKFHDERKLVNKPKPDYQHDITTVLTFDQNRNVFRSSEKNISQDFIIVGAKIKNETKKKINGAFPIINLGEEKYCYAGGEWYEWNSSYLIQQSYR</sequence>
<reference evidence="2 3" key="1">
    <citation type="submission" date="2022-03" db="EMBL/GenBank/DDBJ databases">
        <title>Hymenobactersp. isolated from the air.</title>
        <authorList>
            <person name="Won M."/>
            <person name="Kwon S.-W."/>
        </authorList>
    </citation>
    <scope>NUCLEOTIDE SEQUENCE [LARGE SCALE GENOMIC DNA]</scope>
    <source>
        <strain evidence="2 3">KACC 22596</strain>
    </source>
</reference>
<evidence type="ECO:0000256" key="1">
    <source>
        <dbReference type="SAM" id="SignalP"/>
    </source>
</evidence>
<keyword evidence="3" id="KW-1185">Reference proteome</keyword>
<accession>A0ABY4B1D0</accession>
<protein>
    <submittedName>
        <fullName evidence="2">Uncharacterized protein</fullName>
    </submittedName>
</protein>
<name>A0ABY4B1D0_9BACT</name>
<dbReference type="Proteomes" id="UP000831390">
    <property type="component" value="Chromosome"/>
</dbReference>
<keyword evidence="1" id="KW-0732">Signal</keyword>